<name>A0A934IDY5_9HYPH</name>
<dbReference type="InterPro" id="IPR013766">
    <property type="entry name" value="Thioredoxin_domain"/>
</dbReference>
<dbReference type="CDD" id="cd03023">
    <property type="entry name" value="DsbA_Com1_like"/>
    <property type="match status" value="1"/>
</dbReference>
<dbReference type="Pfam" id="PF18312">
    <property type="entry name" value="ScsC_N"/>
    <property type="match status" value="1"/>
</dbReference>
<evidence type="ECO:0000259" key="6">
    <source>
        <dbReference type="PROSITE" id="PS51352"/>
    </source>
</evidence>
<dbReference type="InterPro" id="IPR041205">
    <property type="entry name" value="ScsC_N"/>
</dbReference>
<keyword evidence="4" id="KW-0676">Redox-active center</keyword>
<evidence type="ECO:0000256" key="3">
    <source>
        <dbReference type="ARBA" id="ARBA00023157"/>
    </source>
</evidence>
<dbReference type="RefSeq" id="WP_198880693.1">
    <property type="nucleotide sequence ID" value="NZ_JAEKJA010000002.1"/>
</dbReference>
<sequence length="250" mass="27316">MIRIFLTLLAAAPLLLFGPRADAEDAPLTKSDVEAIMRDYLLANPEILEEAFTALQAKRQAEAEAARKGSLSQYRDALENTPGDPVLGNPAGDVTMVEFFDYNCGYCRRAHEDLERLIAADPQLKVIMKEFPVLGQGSMEAAAVSILVNDLVPESYPEFHERLITADGQANEKVALSIATDMGLPVDEIRAKLRSDKVRETVQSSYEIAQALGLSGTPSYVVGDTVEFGAVGYDTLRTRINEARCGEMEC</sequence>
<accession>A0A934IDY5</accession>
<dbReference type="Pfam" id="PF01323">
    <property type="entry name" value="DSBA"/>
    <property type="match status" value="1"/>
</dbReference>
<dbReference type="Gene3D" id="3.40.30.10">
    <property type="entry name" value="Glutaredoxin"/>
    <property type="match status" value="1"/>
</dbReference>
<organism evidence="7 8">
    <name type="scientific">Acuticoccus mangrovi</name>
    <dbReference type="NCBI Taxonomy" id="2796142"/>
    <lineage>
        <taxon>Bacteria</taxon>
        <taxon>Pseudomonadati</taxon>
        <taxon>Pseudomonadota</taxon>
        <taxon>Alphaproteobacteria</taxon>
        <taxon>Hyphomicrobiales</taxon>
        <taxon>Amorphaceae</taxon>
        <taxon>Acuticoccus</taxon>
    </lineage>
</organism>
<feature type="domain" description="Thioredoxin" evidence="6">
    <location>
        <begin position="52"/>
        <end position="198"/>
    </location>
</feature>
<dbReference type="Proteomes" id="UP000609531">
    <property type="component" value="Unassembled WGS sequence"/>
</dbReference>
<dbReference type="PANTHER" id="PTHR13887">
    <property type="entry name" value="GLUTATHIONE S-TRANSFERASE KAPPA"/>
    <property type="match status" value="1"/>
</dbReference>
<keyword evidence="3" id="KW-1015">Disulfide bond</keyword>
<dbReference type="GO" id="GO:0016491">
    <property type="term" value="F:oxidoreductase activity"/>
    <property type="evidence" value="ECO:0007669"/>
    <property type="project" value="UniProtKB-KW"/>
</dbReference>
<dbReference type="AlphaFoldDB" id="A0A934IDY5"/>
<gene>
    <name evidence="7" type="ORF">JCR33_03825</name>
</gene>
<evidence type="ECO:0000256" key="4">
    <source>
        <dbReference type="ARBA" id="ARBA00023284"/>
    </source>
</evidence>
<dbReference type="SUPFAM" id="SSF52833">
    <property type="entry name" value="Thioredoxin-like"/>
    <property type="match status" value="1"/>
</dbReference>
<dbReference type="InterPro" id="IPR036249">
    <property type="entry name" value="Thioredoxin-like_sf"/>
</dbReference>
<evidence type="ECO:0000256" key="5">
    <source>
        <dbReference type="SAM" id="SignalP"/>
    </source>
</evidence>
<evidence type="ECO:0000313" key="7">
    <source>
        <dbReference type="EMBL" id="MBJ3774799.1"/>
    </source>
</evidence>
<feature type="signal peptide" evidence="5">
    <location>
        <begin position="1"/>
        <end position="23"/>
    </location>
</feature>
<dbReference type="EMBL" id="JAEKJA010000002">
    <property type="protein sequence ID" value="MBJ3774799.1"/>
    <property type="molecule type" value="Genomic_DNA"/>
</dbReference>
<reference evidence="7" key="1">
    <citation type="submission" date="2020-12" db="EMBL/GenBank/DDBJ databases">
        <title>Bacterial taxonomy.</title>
        <authorList>
            <person name="Pan X."/>
        </authorList>
    </citation>
    <scope>NUCLEOTIDE SEQUENCE</scope>
    <source>
        <strain evidence="7">B2012</strain>
    </source>
</reference>
<evidence type="ECO:0000313" key="8">
    <source>
        <dbReference type="Proteomes" id="UP000609531"/>
    </source>
</evidence>
<comment type="caution">
    <text evidence="7">The sequence shown here is derived from an EMBL/GenBank/DDBJ whole genome shotgun (WGS) entry which is preliminary data.</text>
</comment>
<dbReference type="PROSITE" id="PS51352">
    <property type="entry name" value="THIOREDOXIN_2"/>
    <property type="match status" value="1"/>
</dbReference>
<keyword evidence="8" id="KW-1185">Reference proteome</keyword>
<evidence type="ECO:0000256" key="1">
    <source>
        <dbReference type="ARBA" id="ARBA00022729"/>
    </source>
</evidence>
<proteinExistence type="predicted"/>
<protein>
    <submittedName>
        <fullName evidence="7">DsbA family protein</fullName>
    </submittedName>
</protein>
<evidence type="ECO:0000256" key="2">
    <source>
        <dbReference type="ARBA" id="ARBA00023002"/>
    </source>
</evidence>
<keyword evidence="1 5" id="KW-0732">Signal</keyword>
<dbReference type="InterPro" id="IPR001853">
    <property type="entry name" value="DSBA-like_thioredoxin_dom"/>
</dbReference>
<keyword evidence="2" id="KW-0560">Oxidoreductase</keyword>
<dbReference type="PANTHER" id="PTHR13887:SF14">
    <property type="entry name" value="DISULFIDE BOND FORMATION PROTEIN D"/>
    <property type="match status" value="1"/>
</dbReference>
<feature type="chain" id="PRO_5036977803" evidence="5">
    <location>
        <begin position="24"/>
        <end position="250"/>
    </location>
</feature>